<dbReference type="InterPro" id="IPR051531">
    <property type="entry name" value="N-acetyltransferase"/>
</dbReference>
<keyword evidence="6" id="KW-1185">Reference proteome</keyword>
<organism evidence="5 6">
    <name type="scientific">Gluconacetobacter azotocaptans</name>
    <dbReference type="NCBI Taxonomy" id="142834"/>
    <lineage>
        <taxon>Bacteria</taxon>
        <taxon>Pseudomonadati</taxon>
        <taxon>Pseudomonadota</taxon>
        <taxon>Alphaproteobacteria</taxon>
        <taxon>Acetobacterales</taxon>
        <taxon>Acetobacteraceae</taxon>
        <taxon>Gluconacetobacter</taxon>
    </lineage>
</organism>
<gene>
    <name evidence="5" type="ORF">HLH34_00190</name>
</gene>
<accession>A0A7W4JPA4</accession>
<reference evidence="5 6" key="1">
    <citation type="submission" date="2020-04" db="EMBL/GenBank/DDBJ databases">
        <title>Description of novel Gluconacetobacter.</title>
        <authorList>
            <person name="Sombolestani A."/>
        </authorList>
    </citation>
    <scope>NUCLEOTIDE SEQUENCE [LARGE SCALE GENOMIC DNA]</scope>
    <source>
        <strain evidence="5 6">LMG 21311</strain>
    </source>
</reference>
<dbReference type="InterPro" id="IPR016181">
    <property type="entry name" value="Acyl_CoA_acyltransferase"/>
</dbReference>
<keyword evidence="1 5" id="KW-0808">Transferase</keyword>
<evidence type="ECO:0000256" key="2">
    <source>
        <dbReference type="ARBA" id="ARBA00023315"/>
    </source>
</evidence>
<dbReference type="Gene3D" id="3.40.630.30">
    <property type="match status" value="1"/>
</dbReference>
<comment type="caution">
    <text evidence="5">The sequence shown here is derived from an EMBL/GenBank/DDBJ whole genome shotgun (WGS) entry which is preliminary data.</text>
</comment>
<name>A0A7W4JPA4_9PROT</name>
<sequence>MLPESFRTTNHLLRPLSMTDAKEIFLSYAQDPEVSLYTIWMPHKILSDTEEFVSDCLSVPPHISRTYSIYDNKEGGFRGLFSLRQINSFHVEFGYVLTRPWWGRGIMTEVLKRSVILMLSQKECFRISGICDVENLGSARVMEKAGLKREGILRRCIIHPNVSKLPRDCFSYAAVK</sequence>
<dbReference type="GO" id="GO:0016747">
    <property type="term" value="F:acyltransferase activity, transferring groups other than amino-acyl groups"/>
    <property type="evidence" value="ECO:0007669"/>
    <property type="project" value="InterPro"/>
</dbReference>
<comment type="similarity">
    <text evidence="3">Belongs to the acetyltransferase family. RimJ subfamily.</text>
</comment>
<dbReference type="Proteomes" id="UP000555756">
    <property type="component" value="Unassembled WGS sequence"/>
</dbReference>
<keyword evidence="2" id="KW-0012">Acyltransferase</keyword>
<evidence type="ECO:0000259" key="4">
    <source>
        <dbReference type="PROSITE" id="PS51186"/>
    </source>
</evidence>
<dbReference type="Pfam" id="PF13302">
    <property type="entry name" value="Acetyltransf_3"/>
    <property type="match status" value="1"/>
</dbReference>
<evidence type="ECO:0000256" key="1">
    <source>
        <dbReference type="ARBA" id="ARBA00022679"/>
    </source>
</evidence>
<evidence type="ECO:0000256" key="3">
    <source>
        <dbReference type="ARBA" id="ARBA00038502"/>
    </source>
</evidence>
<dbReference type="PANTHER" id="PTHR43792">
    <property type="entry name" value="GNAT FAMILY, PUTATIVE (AFU_ORTHOLOGUE AFUA_3G00765)-RELATED-RELATED"/>
    <property type="match status" value="1"/>
</dbReference>
<dbReference type="PANTHER" id="PTHR43792:SF8">
    <property type="entry name" value="[RIBOSOMAL PROTEIN US5]-ALANINE N-ACETYLTRANSFERASE"/>
    <property type="match status" value="1"/>
</dbReference>
<dbReference type="PROSITE" id="PS51186">
    <property type="entry name" value="GNAT"/>
    <property type="match status" value="1"/>
</dbReference>
<dbReference type="InterPro" id="IPR000182">
    <property type="entry name" value="GNAT_dom"/>
</dbReference>
<feature type="domain" description="N-acetyltransferase" evidence="4">
    <location>
        <begin position="11"/>
        <end position="168"/>
    </location>
</feature>
<dbReference type="SUPFAM" id="SSF55729">
    <property type="entry name" value="Acyl-CoA N-acyltransferases (Nat)"/>
    <property type="match status" value="1"/>
</dbReference>
<dbReference type="EMBL" id="JABEQF010000001">
    <property type="protein sequence ID" value="MBB2188387.1"/>
    <property type="molecule type" value="Genomic_DNA"/>
</dbReference>
<dbReference type="AlphaFoldDB" id="A0A7W4JPA4"/>
<proteinExistence type="inferred from homology"/>
<protein>
    <submittedName>
        <fullName evidence="5">GNAT family N-acetyltransferase</fullName>
    </submittedName>
</protein>
<evidence type="ECO:0000313" key="5">
    <source>
        <dbReference type="EMBL" id="MBB2188387.1"/>
    </source>
</evidence>
<evidence type="ECO:0000313" key="6">
    <source>
        <dbReference type="Proteomes" id="UP000555756"/>
    </source>
</evidence>